<gene>
    <name evidence="1" type="ORF">PCOR1329_LOCUS79599</name>
</gene>
<evidence type="ECO:0000313" key="1">
    <source>
        <dbReference type="EMBL" id="CAK0903241.1"/>
    </source>
</evidence>
<sequence length="64" mass="7000">ENLSSIVASCNEKNHKFLVSASFGENEDPVDSIVSRFVQVGIPEAMPALRLLDGTPQSHLVIYE</sequence>
<organism evidence="1 2">
    <name type="scientific">Prorocentrum cordatum</name>
    <dbReference type="NCBI Taxonomy" id="2364126"/>
    <lineage>
        <taxon>Eukaryota</taxon>
        <taxon>Sar</taxon>
        <taxon>Alveolata</taxon>
        <taxon>Dinophyceae</taxon>
        <taxon>Prorocentrales</taxon>
        <taxon>Prorocentraceae</taxon>
        <taxon>Prorocentrum</taxon>
    </lineage>
</organism>
<proteinExistence type="predicted"/>
<evidence type="ECO:0000313" key="2">
    <source>
        <dbReference type="Proteomes" id="UP001189429"/>
    </source>
</evidence>
<accession>A0ABN9XX28</accession>
<keyword evidence="2" id="KW-1185">Reference proteome</keyword>
<protein>
    <submittedName>
        <fullName evidence="1">Uncharacterized protein</fullName>
    </submittedName>
</protein>
<feature type="non-terminal residue" evidence="1">
    <location>
        <position position="1"/>
    </location>
</feature>
<feature type="non-terminal residue" evidence="1">
    <location>
        <position position="64"/>
    </location>
</feature>
<dbReference type="EMBL" id="CAUYUJ010021187">
    <property type="protein sequence ID" value="CAK0903241.1"/>
    <property type="molecule type" value="Genomic_DNA"/>
</dbReference>
<comment type="caution">
    <text evidence="1">The sequence shown here is derived from an EMBL/GenBank/DDBJ whole genome shotgun (WGS) entry which is preliminary data.</text>
</comment>
<name>A0ABN9XX28_9DINO</name>
<reference evidence="1" key="1">
    <citation type="submission" date="2023-10" db="EMBL/GenBank/DDBJ databases">
        <authorList>
            <person name="Chen Y."/>
            <person name="Shah S."/>
            <person name="Dougan E. K."/>
            <person name="Thang M."/>
            <person name="Chan C."/>
        </authorList>
    </citation>
    <scope>NUCLEOTIDE SEQUENCE [LARGE SCALE GENOMIC DNA]</scope>
</reference>
<dbReference type="Proteomes" id="UP001189429">
    <property type="component" value="Unassembled WGS sequence"/>
</dbReference>